<dbReference type="Proteomes" id="UP001596496">
    <property type="component" value="Unassembled WGS sequence"/>
</dbReference>
<dbReference type="PANTHER" id="PTHR46648:SF1">
    <property type="entry name" value="ADENOSINE 5'-MONOPHOSPHORAMIDASE HNT1"/>
    <property type="match status" value="1"/>
</dbReference>
<dbReference type="EC" id="2.1.1.-" evidence="3"/>
<accession>A0ABW2PC79</accession>
<evidence type="ECO:0000313" key="3">
    <source>
        <dbReference type="EMBL" id="MFC7386959.1"/>
    </source>
</evidence>
<sequence length="173" mass="18147">MTPPAAPQTAGAAATETAGAAATESAGAAAPQAAGDCLFCRIAKGELPAHLVLADEVAVAFLDARPVFKGHVLVIPKEHVETLGDLPGEALGPYFARVQAVSLAVEKGLGAAGSFVAMNNRISQSVPHLHTHVVPRHKKDGLRGFFWPRVKYEDDAEAATYATRLREALEFTP</sequence>
<keyword evidence="3" id="KW-0808">Transferase</keyword>
<name>A0ABW2PC79_9ACTN</name>
<feature type="domain" description="HIT" evidence="2">
    <location>
        <begin position="38"/>
        <end position="143"/>
    </location>
</feature>
<dbReference type="InterPro" id="IPR011146">
    <property type="entry name" value="HIT-like"/>
</dbReference>
<dbReference type="PROSITE" id="PS51084">
    <property type="entry name" value="HIT_2"/>
    <property type="match status" value="1"/>
</dbReference>
<dbReference type="Pfam" id="PF01230">
    <property type="entry name" value="HIT"/>
    <property type="match status" value="1"/>
</dbReference>
<dbReference type="GO" id="GO:0008168">
    <property type="term" value="F:methyltransferase activity"/>
    <property type="evidence" value="ECO:0007669"/>
    <property type="project" value="UniProtKB-KW"/>
</dbReference>
<reference evidence="4" key="1">
    <citation type="journal article" date="2019" name="Int. J. Syst. Evol. Microbiol.">
        <title>The Global Catalogue of Microorganisms (GCM) 10K type strain sequencing project: providing services to taxonomists for standard genome sequencing and annotation.</title>
        <authorList>
            <consortium name="The Broad Institute Genomics Platform"/>
            <consortium name="The Broad Institute Genome Sequencing Center for Infectious Disease"/>
            <person name="Wu L."/>
            <person name="Ma J."/>
        </authorList>
    </citation>
    <scope>NUCLEOTIDE SEQUENCE [LARGE SCALE GENOMIC DNA]</scope>
    <source>
        <strain evidence="4">CECT 7649</strain>
    </source>
</reference>
<keyword evidence="4" id="KW-1185">Reference proteome</keyword>
<organism evidence="3 4">
    <name type="scientific">Sphaerisporangium rhizosphaerae</name>
    <dbReference type="NCBI Taxonomy" id="2269375"/>
    <lineage>
        <taxon>Bacteria</taxon>
        <taxon>Bacillati</taxon>
        <taxon>Actinomycetota</taxon>
        <taxon>Actinomycetes</taxon>
        <taxon>Streptosporangiales</taxon>
        <taxon>Streptosporangiaceae</taxon>
        <taxon>Sphaerisporangium</taxon>
    </lineage>
</organism>
<protein>
    <submittedName>
        <fullName evidence="3">HIT family protein</fullName>
        <ecNumber evidence="3">2.1.1.-</ecNumber>
    </submittedName>
</protein>
<dbReference type="PANTHER" id="PTHR46648">
    <property type="entry name" value="HIT FAMILY PROTEIN 1"/>
    <property type="match status" value="1"/>
</dbReference>
<dbReference type="InterPro" id="IPR036265">
    <property type="entry name" value="HIT-like_sf"/>
</dbReference>
<feature type="short sequence motif" description="Histidine triad motif" evidence="1">
    <location>
        <begin position="128"/>
        <end position="132"/>
    </location>
</feature>
<keyword evidence="3" id="KW-0489">Methyltransferase</keyword>
<dbReference type="RefSeq" id="WP_380830657.1">
    <property type="nucleotide sequence ID" value="NZ_JBHTCG010000032.1"/>
</dbReference>
<proteinExistence type="predicted"/>
<evidence type="ECO:0000313" key="4">
    <source>
        <dbReference type="Proteomes" id="UP001596496"/>
    </source>
</evidence>
<dbReference type="GO" id="GO:0032259">
    <property type="term" value="P:methylation"/>
    <property type="evidence" value="ECO:0007669"/>
    <property type="project" value="UniProtKB-KW"/>
</dbReference>
<dbReference type="SUPFAM" id="SSF54197">
    <property type="entry name" value="HIT-like"/>
    <property type="match status" value="1"/>
</dbReference>
<dbReference type="InterPro" id="IPR001310">
    <property type="entry name" value="Histidine_triad_HIT"/>
</dbReference>
<dbReference type="Gene3D" id="3.30.428.10">
    <property type="entry name" value="HIT-like"/>
    <property type="match status" value="1"/>
</dbReference>
<comment type="caution">
    <text evidence="3">The sequence shown here is derived from an EMBL/GenBank/DDBJ whole genome shotgun (WGS) entry which is preliminary data.</text>
</comment>
<evidence type="ECO:0000259" key="2">
    <source>
        <dbReference type="PROSITE" id="PS51084"/>
    </source>
</evidence>
<gene>
    <name evidence="3" type="ORF">ACFQSB_32445</name>
</gene>
<evidence type="ECO:0000256" key="1">
    <source>
        <dbReference type="PROSITE-ProRule" id="PRU00464"/>
    </source>
</evidence>
<dbReference type="PRINTS" id="PR00332">
    <property type="entry name" value="HISTRIAD"/>
</dbReference>
<dbReference type="EMBL" id="JBHTCG010000032">
    <property type="protein sequence ID" value="MFC7386959.1"/>
    <property type="molecule type" value="Genomic_DNA"/>
</dbReference>